<name>A0A0F6QWK7_9CORY</name>
<dbReference type="HOGENOM" id="CLU_1508170_0_0_11"/>
<keyword evidence="2" id="KW-1185">Reference proteome</keyword>
<dbReference type="KEGG" id="ccj:UL81_07510"/>
<accession>A0A0F6QWK7</accession>
<organism evidence="1 2">
    <name type="scientific">Corynebacterium camporealensis</name>
    <dbReference type="NCBI Taxonomy" id="161896"/>
    <lineage>
        <taxon>Bacteria</taxon>
        <taxon>Bacillati</taxon>
        <taxon>Actinomycetota</taxon>
        <taxon>Actinomycetes</taxon>
        <taxon>Mycobacteriales</taxon>
        <taxon>Corynebacteriaceae</taxon>
        <taxon>Corynebacterium</taxon>
    </lineage>
</organism>
<proteinExistence type="predicted"/>
<dbReference type="PATRIC" id="fig|161896.4.peg.1469"/>
<gene>
    <name evidence="1" type="ORF">UL81_07510</name>
</gene>
<sequence length="178" mass="18843">MDDAQTMALQEAAQGFVTYCALPIVVLCLIGLLCHHIVGTRHQGFYGESGYRLRHVVGWSLAVGIVVGVGLAQPLLTYETKIIVGALGFGIAAAQLTWGARECISAVFLSAAGLMLGSSSAYLAMRLGLSPTIDTQLLDQLRINLLGLWPAFALPALVTAGIAAFLTIQSERATRSRT</sequence>
<dbReference type="AlphaFoldDB" id="A0A0F6QWK7"/>
<dbReference type="RefSeq" id="WP_035105121.1">
    <property type="nucleotide sequence ID" value="NZ_CP011311.1"/>
</dbReference>
<dbReference type="Proteomes" id="UP000033566">
    <property type="component" value="Chromosome"/>
</dbReference>
<protein>
    <submittedName>
        <fullName evidence="1">Uncharacterized protein</fullName>
    </submittedName>
</protein>
<reference evidence="1 2" key="1">
    <citation type="journal article" date="2015" name="Genome Announc.">
        <title>Complete Genome Sequence of Corynebacterium camporealensis DSM 44610, Isolated from the Milk of a Manchega Sheep with Subclinical Mastitis.</title>
        <authorList>
            <person name="Ruckert C."/>
            <person name="Albersmeier A."/>
            <person name="Winkler A."/>
            <person name="Tauch A."/>
        </authorList>
    </citation>
    <scope>NUCLEOTIDE SEQUENCE [LARGE SCALE GENOMIC DNA]</scope>
    <source>
        <strain evidence="1 2">DSM 44610</strain>
    </source>
</reference>
<dbReference type="EMBL" id="CP011311">
    <property type="protein sequence ID" value="AKE39457.1"/>
    <property type="molecule type" value="Genomic_DNA"/>
</dbReference>
<evidence type="ECO:0000313" key="1">
    <source>
        <dbReference type="EMBL" id="AKE39457.1"/>
    </source>
</evidence>
<dbReference type="STRING" id="161896.UL81_07510"/>
<evidence type="ECO:0000313" key="2">
    <source>
        <dbReference type="Proteomes" id="UP000033566"/>
    </source>
</evidence>
<dbReference type="OrthoDB" id="10019552at2"/>